<organism evidence="5 6">
    <name type="scientific">Janthinobacterium psychrotolerans</name>
    <dbReference type="NCBI Taxonomy" id="1747903"/>
    <lineage>
        <taxon>Bacteria</taxon>
        <taxon>Pseudomonadati</taxon>
        <taxon>Pseudomonadota</taxon>
        <taxon>Betaproteobacteria</taxon>
        <taxon>Burkholderiales</taxon>
        <taxon>Oxalobacteraceae</taxon>
        <taxon>Janthinobacterium</taxon>
    </lineage>
</organism>
<comment type="caution">
    <text evidence="5">The sequence shown here is derived from an EMBL/GenBank/DDBJ whole genome shotgun (WGS) entry which is preliminary data.</text>
</comment>
<dbReference type="SUPFAM" id="SSF140931">
    <property type="entry name" value="Fic-like"/>
    <property type="match status" value="1"/>
</dbReference>
<evidence type="ECO:0000256" key="3">
    <source>
        <dbReference type="PIRSR" id="PIRSR640198-2"/>
    </source>
</evidence>
<feature type="binding site" evidence="1">
    <location>
        <position position="195"/>
    </location>
    <ligand>
        <name>ATP</name>
        <dbReference type="ChEBI" id="CHEBI:30616"/>
    </ligand>
</feature>
<evidence type="ECO:0000259" key="4">
    <source>
        <dbReference type="PROSITE" id="PS51459"/>
    </source>
</evidence>
<dbReference type="PATRIC" id="fig|1747903.4.peg.788"/>
<feature type="binding site" evidence="1">
    <location>
        <position position="69"/>
    </location>
    <ligand>
        <name>ATP</name>
        <dbReference type="ChEBI" id="CHEBI:30616"/>
    </ligand>
</feature>
<dbReference type="PANTHER" id="PTHR13504:SF35">
    <property type="entry name" value="PROTEIN ADENYLYLTRANSFERASE SOFIC"/>
    <property type="match status" value="1"/>
</dbReference>
<feature type="binding site" evidence="1">
    <location>
        <position position="237"/>
    </location>
    <ligand>
        <name>ATP</name>
        <dbReference type="ChEBI" id="CHEBI:30616"/>
    </ligand>
</feature>
<dbReference type="PANTHER" id="PTHR13504">
    <property type="entry name" value="FIDO DOMAIN-CONTAINING PROTEIN DDB_G0283145"/>
    <property type="match status" value="1"/>
</dbReference>
<dbReference type="Pfam" id="PF21248">
    <property type="entry name" value="SoFic-like_C"/>
    <property type="match status" value="1"/>
</dbReference>
<dbReference type="InterPro" id="IPR036597">
    <property type="entry name" value="Fido-like_dom_sf"/>
</dbReference>
<dbReference type="Pfam" id="PF13784">
    <property type="entry name" value="Fic_N"/>
    <property type="match status" value="1"/>
</dbReference>
<name>A0A1A7BX16_9BURK</name>
<dbReference type="PIRSF" id="PIRSF038925">
    <property type="entry name" value="AMP-prot_trans"/>
    <property type="match status" value="1"/>
</dbReference>
<evidence type="ECO:0000256" key="2">
    <source>
        <dbReference type="PIRSR" id="PIRSR640198-1"/>
    </source>
</evidence>
<evidence type="ECO:0000256" key="1">
    <source>
        <dbReference type="PIRSR" id="PIRSR038925-1"/>
    </source>
</evidence>
<feature type="binding site" evidence="3">
    <location>
        <begin position="199"/>
        <end position="206"/>
    </location>
    <ligand>
        <name>ATP</name>
        <dbReference type="ChEBI" id="CHEBI:30616"/>
    </ligand>
</feature>
<keyword evidence="1" id="KW-0547">Nucleotide-binding</keyword>
<dbReference type="InterPro" id="IPR040198">
    <property type="entry name" value="Fido_containing"/>
</dbReference>
<dbReference type="Pfam" id="PF02661">
    <property type="entry name" value="Fic"/>
    <property type="match status" value="1"/>
</dbReference>
<dbReference type="PROSITE" id="PS51459">
    <property type="entry name" value="FIDO"/>
    <property type="match status" value="1"/>
</dbReference>
<dbReference type="InterPro" id="IPR003812">
    <property type="entry name" value="Fido"/>
</dbReference>
<evidence type="ECO:0000313" key="6">
    <source>
        <dbReference type="Proteomes" id="UP000092713"/>
    </source>
</evidence>
<keyword evidence="1" id="KW-0067">ATP-binding</keyword>
<dbReference type="STRING" id="1747903.ASR47_1002342"/>
<reference evidence="5 6" key="1">
    <citation type="submission" date="2016-04" db="EMBL/GenBank/DDBJ databases">
        <title>Draft genome sequence of Janthinobacterium psychrotolerans sp. nov., isolated from freshwater sediments in Denmark.</title>
        <authorList>
            <person name="Gong X."/>
            <person name="Skrivergaard S."/>
            <person name="Korsgaard B.S."/>
            <person name="Schreiber L."/>
            <person name="Marshall I.P."/>
            <person name="Finster K."/>
            <person name="Schramm A."/>
        </authorList>
    </citation>
    <scope>NUCLEOTIDE SEQUENCE [LARGE SCALE GENOMIC DNA]</scope>
    <source>
        <strain evidence="5 6">S3-2</strain>
    </source>
</reference>
<gene>
    <name evidence="5" type="ORF">ASR47_1002342</name>
</gene>
<dbReference type="RefSeq" id="WP_065310247.1">
    <property type="nucleotide sequence ID" value="NZ_LOCQ01000061.1"/>
</dbReference>
<feature type="domain" description="Fido" evidence="4">
    <location>
        <begin position="116"/>
        <end position="259"/>
    </location>
</feature>
<proteinExistence type="predicted"/>
<dbReference type="InterPro" id="IPR048770">
    <property type="entry name" value="SoFic-like_C"/>
</dbReference>
<feature type="binding site" evidence="1">
    <location>
        <begin position="200"/>
        <end position="206"/>
    </location>
    <ligand>
        <name>ATP</name>
        <dbReference type="ChEBI" id="CHEBI:30616"/>
    </ligand>
</feature>
<sequence length="359" mass="40656">MAFDRNAPYNELPLLPPGIDLESKAVLKQTIAARAALADLKGAARQLPNQGVLIQALGLQEAKLSSEIENIVTTNDALFQGFANDGEGSDHQTKEVLHYKDALWQGFQWVKSDMPLTTRLFEEMYRVIKQAEDGVRRLPGTRLSNPMGETIYTPPEGEATIRDKLANLEIFINEPSELDPLVRLAVMHYQFEAIHPFPDGNGRVGRILNILLLLSEGLLDVPIVYLSRYIMDNKGDYYRGLAGVTERNEWESWILFMLRAVESTSRLTCERIIAIEKLMQEAADKAEKFLPKVQVAGILEVVFRHPYCKVKFLEEAGLGSRPTCTKYLRALVEAGLLREQAVWRENYFINDAFFNILTR</sequence>
<protein>
    <submittedName>
        <fullName evidence="5">Fic family protein</fullName>
    </submittedName>
</protein>
<dbReference type="EMBL" id="LOCQ01000061">
    <property type="protein sequence ID" value="OBV37284.1"/>
    <property type="molecule type" value="Genomic_DNA"/>
</dbReference>
<feature type="binding site" evidence="3">
    <location>
        <begin position="237"/>
        <end position="238"/>
    </location>
    <ligand>
        <name>ATP</name>
        <dbReference type="ChEBI" id="CHEBI:30616"/>
    </ligand>
</feature>
<dbReference type="AlphaFoldDB" id="A0A1A7BX16"/>
<dbReference type="GO" id="GO:0005524">
    <property type="term" value="F:ATP binding"/>
    <property type="evidence" value="ECO:0007669"/>
    <property type="project" value="UniProtKB-KW"/>
</dbReference>
<dbReference type="InterPro" id="IPR026287">
    <property type="entry name" value="SoFic-like"/>
</dbReference>
<accession>A0A1A7BX16</accession>
<feature type="active site" evidence="2">
    <location>
        <position position="195"/>
    </location>
</feature>
<dbReference type="Gene3D" id="1.10.3290.10">
    <property type="entry name" value="Fido-like domain"/>
    <property type="match status" value="1"/>
</dbReference>
<dbReference type="Proteomes" id="UP000092713">
    <property type="component" value="Unassembled WGS sequence"/>
</dbReference>
<keyword evidence="6" id="KW-1185">Reference proteome</keyword>
<evidence type="ECO:0000313" key="5">
    <source>
        <dbReference type="EMBL" id="OBV37284.1"/>
    </source>
</evidence>
<dbReference type="InterPro" id="IPR025758">
    <property type="entry name" value="Fic/DOC_N"/>
</dbReference>